<evidence type="ECO:0000256" key="1">
    <source>
        <dbReference type="ARBA" id="ARBA00004117"/>
    </source>
</evidence>
<keyword evidence="8" id="KW-0282">Flagellum</keyword>
<dbReference type="GO" id="GO:0071973">
    <property type="term" value="P:bacterial-type flagellum-dependent cell motility"/>
    <property type="evidence" value="ECO:0007669"/>
    <property type="project" value="InterPro"/>
</dbReference>
<dbReference type="InterPro" id="IPR001444">
    <property type="entry name" value="Flag_bb_rod_N"/>
</dbReference>
<comment type="subcellular location">
    <subcellularLocation>
        <location evidence="1 6">Bacterial flagellum basal body</location>
    </subcellularLocation>
</comment>
<comment type="subunit">
    <text evidence="6">The basal body constitutes a major portion of the flagellar organelle and consists of a number of rings mounted on a central rod.</text>
</comment>
<comment type="function">
    <text evidence="5 6">Structural component of flagellum, the bacterial motility apparatus. Part of the rod structure of flagellar basal body.</text>
</comment>
<evidence type="ECO:0000256" key="2">
    <source>
        <dbReference type="ARBA" id="ARBA00009677"/>
    </source>
</evidence>
<dbReference type="RefSeq" id="WP_077590029.1">
    <property type="nucleotide sequence ID" value="NZ_CP019640.1"/>
</dbReference>
<dbReference type="PIRSF" id="PIRSF002889">
    <property type="entry name" value="Rod_FlgB"/>
    <property type="match status" value="1"/>
</dbReference>
<evidence type="ECO:0000259" key="7">
    <source>
        <dbReference type="Pfam" id="PF00460"/>
    </source>
</evidence>
<reference evidence="8 9" key="1">
    <citation type="submission" date="2017-02" db="EMBL/GenBank/DDBJ databases">
        <title>The complete genomic sequence of a novel cold adapted crude oil-degrading bacterium Planococcus qaidamina Y42.</title>
        <authorList>
            <person name="Yang R."/>
        </authorList>
    </citation>
    <scope>NUCLEOTIDE SEQUENCE [LARGE SCALE GENOMIC DNA]</scope>
    <source>
        <strain evidence="8 9">Y42</strain>
    </source>
</reference>
<dbReference type="Pfam" id="PF00460">
    <property type="entry name" value="Flg_bb_rod"/>
    <property type="match status" value="1"/>
</dbReference>
<keyword evidence="4 6" id="KW-0975">Bacterial flagellum</keyword>
<accession>A0A1Q2L150</accession>
<gene>
    <name evidence="8" type="ORF">B0X71_14165</name>
</gene>
<organism evidence="8 9">
    <name type="scientific">Planococcus lenghuensis</name>
    <dbReference type="NCBI Taxonomy" id="2213202"/>
    <lineage>
        <taxon>Bacteria</taxon>
        <taxon>Bacillati</taxon>
        <taxon>Bacillota</taxon>
        <taxon>Bacilli</taxon>
        <taxon>Bacillales</taxon>
        <taxon>Caryophanaceae</taxon>
        <taxon>Planococcus</taxon>
    </lineage>
</organism>
<dbReference type="NCBIfam" id="TIGR01396">
    <property type="entry name" value="FlgB"/>
    <property type="match status" value="1"/>
</dbReference>
<proteinExistence type="inferred from homology"/>
<dbReference type="InterPro" id="IPR006300">
    <property type="entry name" value="FlgB"/>
</dbReference>
<sequence length="134" mass="14725">MNIFPQTFQSLEQALSTSALKQRTHAANIANVDTTNYKSRQVNFQSALQNAMDSSGSLKSFKTAAGHIPFSTENSAGVPSVTVNTNTKFKTNGNNVDMDYEMAEMAKNQLWNNALTERINGKFNSLRSVISDGR</sequence>
<protein>
    <recommendedName>
        <fullName evidence="3 6">Flagellar basal body rod protein FlgB</fullName>
    </recommendedName>
</protein>
<evidence type="ECO:0000256" key="5">
    <source>
        <dbReference type="ARBA" id="ARBA00024934"/>
    </source>
</evidence>
<evidence type="ECO:0000256" key="4">
    <source>
        <dbReference type="ARBA" id="ARBA00023143"/>
    </source>
</evidence>
<dbReference type="AlphaFoldDB" id="A0A1Q2L150"/>
<comment type="similarity">
    <text evidence="2 6">Belongs to the flagella basal body rod proteins family.</text>
</comment>
<keyword evidence="9" id="KW-1185">Reference proteome</keyword>
<feature type="domain" description="Flagellar basal body rod protein N-terminal" evidence="7">
    <location>
        <begin position="10"/>
        <end position="38"/>
    </location>
</feature>
<evidence type="ECO:0000256" key="3">
    <source>
        <dbReference type="ARBA" id="ARBA00014376"/>
    </source>
</evidence>
<dbReference type="EMBL" id="CP019640">
    <property type="protein sequence ID" value="AQQ54136.1"/>
    <property type="molecule type" value="Genomic_DNA"/>
</dbReference>
<keyword evidence="8" id="KW-0969">Cilium</keyword>
<dbReference type="GO" id="GO:0030694">
    <property type="term" value="C:bacterial-type flagellum basal body, rod"/>
    <property type="evidence" value="ECO:0007669"/>
    <property type="project" value="InterPro"/>
</dbReference>
<keyword evidence="8" id="KW-0966">Cell projection</keyword>
<name>A0A1Q2L150_9BACL</name>
<dbReference type="KEGG" id="pmar:B0X71_14165"/>
<dbReference type="OrthoDB" id="9792068at2"/>
<dbReference type="Proteomes" id="UP000188184">
    <property type="component" value="Chromosome"/>
</dbReference>
<evidence type="ECO:0000313" key="8">
    <source>
        <dbReference type="EMBL" id="AQQ54136.1"/>
    </source>
</evidence>
<evidence type="ECO:0000256" key="6">
    <source>
        <dbReference type="PIRNR" id="PIRNR002889"/>
    </source>
</evidence>
<evidence type="ECO:0000313" key="9">
    <source>
        <dbReference type="Proteomes" id="UP000188184"/>
    </source>
</evidence>